<dbReference type="PANTHER" id="PTHR24388:SF53">
    <property type="entry name" value="CHORION TRANSCRIPTION FACTOR CF2-RELATED"/>
    <property type="match status" value="1"/>
</dbReference>
<comment type="similarity">
    <text evidence="6">Belongs to the snail C2H2-type zinc-finger protein family.</text>
</comment>
<keyword evidence="4" id="KW-0862">Zinc</keyword>
<dbReference type="InterPro" id="IPR007110">
    <property type="entry name" value="Ig-like_dom"/>
</dbReference>
<evidence type="ECO:0000256" key="4">
    <source>
        <dbReference type="ARBA" id="ARBA00022833"/>
    </source>
</evidence>
<keyword evidence="10" id="KW-1185">Reference proteome</keyword>
<dbReference type="Pfam" id="PF13894">
    <property type="entry name" value="zf-C2H2_4"/>
    <property type="match status" value="1"/>
</dbReference>
<accession>A0A6J0RKM0</accession>
<keyword evidence="1" id="KW-0479">Metal-binding</keyword>
<proteinExistence type="inferred from homology"/>
<dbReference type="Proteomes" id="UP001652620">
    <property type="component" value="Chromosome 4"/>
</dbReference>
<feature type="domain" description="C2H2-type" evidence="8">
    <location>
        <begin position="331"/>
        <end position="359"/>
    </location>
</feature>
<evidence type="ECO:0000259" key="8">
    <source>
        <dbReference type="PROSITE" id="PS50157"/>
    </source>
</evidence>
<evidence type="ECO:0000259" key="9">
    <source>
        <dbReference type="PROSITE" id="PS50835"/>
    </source>
</evidence>
<evidence type="ECO:0000256" key="2">
    <source>
        <dbReference type="ARBA" id="ARBA00022737"/>
    </source>
</evidence>
<dbReference type="InterPro" id="IPR036236">
    <property type="entry name" value="Znf_C2H2_sf"/>
</dbReference>
<dbReference type="PROSITE" id="PS50157">
    <property type="entry name" value="ZINC_FINGER_C2H2_2"/>
    <property type="match status" value="6"/>
</dbReference>
<dbReference type="GeneID" id="105232225"/>
<evidence type="ECO:0000256" key="5">
    <source>
        <dbReference type="ARBA" id="ARBA00023242"/>
    </source>
</evidence>
<keyword evidence="5" id="KW-0539">Nucleus</keyword>
<feature type="domain" description="C2H2-type" evidence="8">
    <location>
        <begin position="275"/>
        <end position="302"/>
    </location>
</feature>
<evidence type="ECO:0000256" key="6">
    <source>
        <dbReference type="ARBA" id="ARBA00037948"/>
    </source>
</evidence>
<dbReference type="SUPFAM" id="SSF57667">
    <property type="entry name" value="beta-beta-alpha zinc fingers"/>
    <property type="match status" value="4"/>
</dbReference>
<sequence length="428" mass="49754">MTAMAQQKYHCGEVYVSNNNYRVTLECKYCNKQFTAYDSFLNHIFDDHFDDIDNKDSTNETLEFDDMEVLKALEDSEYAADNDCNDINEDTLQQHQHCNVLKEIIENTTAELNENSQSLENTFTNGGNESGYVRNANVSTEISIGNTKVDKQANNDAEQTETIEPNSASSDSYFRPVLKFRKIIDEKERKLKCRFCDQTFEKTCILRKHEQRHSNNRPFSCTKCPKRFFSLTELNTHIRWHTGERPFVCSFCGNSYTTCGALSYHEKRHLGERKFKCDHCEKRFYGATDLRNHSVVHTKERNYTCDQCQAKFSRPTTLRMHMKLHENALRYTCKVCKMRFNQKPTLIWHEKSKHAVVRGAAASSNITVTNLSNELSDNGDTEYRYTCCTTEFEDNDSFLKHQNDEHAVEAIASLETFEETDSEYVECI</sequence>
<name>A0A6J0RKM0_BACDO</name>
<feature type="domain" description="C2H2-type" evidence="8">
    <location>
        <begin position="247"/>
        <end position="274"/>
    </location>
</feature>
<dbReference type="GO" id="GO:0000981">
    <property type="term" value="F:DNA-binding transcription factor activity, RNA polymerase II-specific"/>
    <property type="evidence" value="ECO:0007669"/>
    <property type="project" value="TreeGrafter"/>
</dbReference>
<dbReference type="InterPro" id="IPR050527">
    <property type="entry name" value="Snail/Krueppel_Znf"/>
</dbReference>
<feature type="domain" description="C2H2-type" evidence="8">
    <location>
        <begin position="219"/>
        <end position="246"/>
    </location>
</feature>
<dbReference type="Pfam" id="PF00096">
    <property type="entry name" value="zf-C2H2"/>
    <property type="match status" value="2"/>
</dbReference>
<dbReference type="RefSeq" id="XP_019847918.2">
    <property type="nucleotide sequence ID" value="XM_019992359.3"/>
</dbReference>
<feature type="domain" description="Ig-like" evidence="9">
    <location>
        <begin position="315"/>
        <end position="387"/>
    </location>
</feature>
<keyword evidence="2" id="KW-0677">Repeat</keyword>
<evidence type="ECO:0000256" key="3">
    <source>
        <dbReference type="ARBA" id="ARBA00022771"/>
    </source>
</evidence>
<dbReference type="SMART" id="SM00355">
    <property type="entry name" value="ZnF_C2H2"/>
    <property type="match status" value="8"/>
</dbReference>
<dbReference type="AlphaFoldDB" id="A0A6J0RKM0"/>
<dbReference type="KEGG" id="bdr:105232225"/>
<dbReference type="OrthoDB" id="6077919at2759"/>
<dbReference type="PROSITE" id="PS50835">
    <property type="entry name" value="IG_LIKE"/>
    <property type="match status" value="1"/>
</dbReference>
<organism evidence="10 11">
    <name type="scientific">Bactrocera dorsalis</name>
    <name type="common">Oriental fruit fly</name>
    <name type="synonym">Dacus dorsalis</name>
    <dbReference type="NCBI Taxonomy" id="27457"/>
    <lineage>
        <taxon>Eukaryota</taxon>
        <taxon>Metazoa</taxon>
        <taxon>Ecdysozoa</taxon>
        <taxon>Arthropoda</taxon>
        <taxon>Hexapoda</taxon>
        <taxon>Insecta</taxon>
        <taxon>Pterygota</taxon>
        <taxon>Neoptera</taxon>
        <taxon>Endopterygota</taxon>
        <taxon>Diptera</taxon>
        <taxon>Brachycera</taxon>
        <taxon>Muscomorpha</taxon>
        <taxon>Tephritoidea</taxon>
        <taxon>Tephritidae</taxon>
        <taxon>Bactrocera</taxon>
        <taxon>Bactrocera</taxon>
    </lineage>
</organism>
<dbReference type="GO" id="GO:0000977">
    <property type="term" value="F:RNA polymerase II transcription regulatory region sequence-specific DNA binding"/>
    <property type="evidence" value="ECO:0007669"/>
    <property type="project" value="TreeGrafter"/>
</dbReference>
<dbReference type="Gene3D" id="3.30.160.60">
    <property type="entry name" value="Classic Zinc Finger"/>
    <property type="match status" value="5"/>
</dbReference>
<evidence type="ECO:0000313" key="10">
    <source>
        <dbReference type="Proteomes" id="UP001652620"/>
    </source>
</evidence>
<dbReference type="InterPro" id="IPR013087">
    <property type="entry name" value="Znf_C2H2_type"/>
</dbReference>
<gene>
    <name evidence="11" type="primary">LOC105232225</name>
</gene>
<dbReference type="PANTHER" id="PTHR24388">
    <property type="entry name" value="ZINC FINGER PROTEIN"/>
    <property type="match status" value="1"/>
</dbReference>
<reference evidence="11" key="1">
    <citation type="submission" date="2025-08" db="UniProtKB">
        <authorList>
            <consortium name="RefSeq"/>
        </authorList>
    </citation>
    <scope>IDENTIFICATION</scope>
    <source>
        <tissue evidence="11">Adult</tissue>
    </source>
</reference>
<dbReference type="InParanoid" id="A0A6J0RKM0"/>
<keyword evidence="3 7" id="KW-0863">Zinc-finger</keyword>
<feature type="domain" description="C2H2-type" evidence="8">
    <location>
        <begin position="303"/>
        <end position="325"/>
    </location>
</feature>
<protein>
    <submittedName>
        <fullName evidence="11">Zinc finger protein OZF isoform X1</fullName>
    </submittedName>
</protein>
<evidence type="ECO:0000256" key="7">
    <source>
        <dbReference type="PROSITE-ProRule" id="PRU00042"/>
    </source>
</evidence>
<evidence type="ECO:0000256" key="1">
    <source>
        <dbReference type="ARBA" id="ARBA00022723"/>
    </source>
</evidence>
<feature type="domain" description="C2H2-type" evidence="8">
    <location>
        <begin position="191"/>
        <end position="218"/>
    </location>
</feature>
<dbReference type="PROSITE" id="PS00028">
    <property type="entry name" value="ZINC_FINGER_C2H2_1"/>
    <property type="match status" value="7"/>
</dbReference>
<dbReference type="GO" id="GO:0008270">
    <property type="term" value="F:zinc ion binding"/>
    <property type="evidence" value="ECO:0007669"/>
    <property type="project" value="UniProtKB-KW"/>
</dbReference>
<evidence type="ECO:0000313" key="11">
    <source>
        <dbReference type="RefSeq" id="XP_019847918.2"/>
    </source>
</evidence>
<dbReference type="GO" id="GO:0005634">
    <property type="term" value="C:nucleus"/>
    <property type="evidence" value="ECO:0007669"/>
    <property type="project" value="TreeGrafter"/>
</dbReference>